<dbReference type="PANTHER" id="PTHR43267">
    <property type="entry name" value="TRNA THREONYLCARBAMOYLADENOSINE DEHYDRATASE"/>
    <property type="match status" value="1"/>
</dbReference>
<proteinExistence type="predicted"/>
<evidence type="ECO:0000259" key="1">
    <source>
        <dbReference type="Pfam" id="PF00899"/>
    </source>
</evidence>
<dbReference type="Gene3D" id="3.40.50.720">
    <property type="entry name" value="NAD(P)-binding Rossmann-like Domain"/>
    <property type="match status" value="1"/>
</dbReference>
<reference evidence="2 3" key="1">
    <citation type="submission" date="2021-10" db="EMBL/GenBank/DDBJ databases">
        <title>Anaerobic single-cell dispensing facilitates the cultivation of human gut bacteria.</title>
        <authorList>
            <person name="Afrizal A."/>
        </authorList>
    </citation>
    <scope>NUCLEOTIDE SEQUENCE [LARGE SCALE GENOMIC DNA]</scope>
    <source>
        <strain evidence="2 3">CLA-AA-H246</strain>
    </source>
</reference>
<dbReference type="InterPro" id="IPR000594">
    <property type="entry name" value="ThiF_NAD_FAD-bd"/>
</dbReference>
<dbReference type="Proteomes" id="UP001299235">
    <property type="component" value="Unassembled WGS sequence"/>
</dbReference>
<keyword evidence="3" id="KW-1185">Reference proteome</keyword>
<dbReference type="InterPro" id="IPR035985">
    <property type="entry name" value="Ubiquitin-activating_enz"/>
</dbReference>
<comment type="caution">
    <text evidence="2">The sequence shown here is derived from an EMBL/GenBank/DDBJ whole genome shotgun (WGS) entry which is preliminary data.</text>
</comment>
<organism evidence="2 3">
    <name type="scientific">Hominisplanchenecus faecis</name>
    <dbReference type="NCBI Taxonomy" id="2885351"/>
    <lineage>
        <taxon>Bacteria</taxon>
        <taxon>Bacillati</taxon>
        <taxon>Bacillota</taxon>
        <taxon>Clostridia</taxon>
        <taxon>Lachnospirales</taxon>
        <taxon>Lachnospiraceae</taxon>
        <taxon>Hominisplanchenecus</taxon>
    </lineage>
</organism>
<dbReference type="Pfam" id="PF00899">
    <property type="entry name" value="ThiF"/>
    <property type="match status" value="1"/>
</dbReference>
<sequence length="259" mass="28595">MLNQFSRTELLYGKEAMERLANARVAIFGLGGVGGYTAEALARSGVGTFDLIDDDKVCLTNLNRQIIATRKTVGKQKVEVMRDRILEINPHARIHLHNCFYLPDQRDLIDFASCTYVVDAVDTVTAKIDIVMAAKEAGVPVISAMGAGNKIHPELFEVADIYETSVCPLAKVMRRELKKRKVDSLKVVYSKEKARTPIEDMSISCKAHCVCPPGVQRKCTDRRAIPGSTAFTPSVMGLIMAGEIVNDIALGEENRRKKK</sequence>
<dbReference type="InterPro" id="IPR045886">
    <property type="entry name" value="ThiF/MoeB/HesA"/>
</dbReference>
<name>A0ABS8EZ70_9FIRM</name>
<gene>
    <name evidence="2" type="ORF">LKD42_13465</name>
</gene>
<dbReference type="RefSeq" id="WP_022119017.1">
    <property type="nucleotide sequence ID" value="NZ_JAJEQE010000063.1"/>
</dbReference>
<evidence type="ECO:0000313" key="3">
    <source>
        <dbReference type="Proteomes" id="UP001299235"/>
    </source>
</evidence>
<protein>
    <submittedName>
        <fullName evidence="2">tRNA threonylcarbamoyladenosine dehydratase</fullName>
    </submittedName>
</protein>
<accession>A0ABS8EZ70</accession>
<dbReference type="SUPFAM" id="SSF69572">
    <property type="entry name" value="Activating enzymes of the ubiquitin-like proteins"/>
    <property type="match status" value="1"/>
</dbReference>
<dbReference type="EMBL" id="JAJEQE010000063">
    <property type="protein sequence ID" value="MCC2150234.1"/>
    <property type="molecule type" value="Genomic_DNA"/>
</dbReference>
<evidence type="ECO:0000313" key="2">
    <source>
        <dbReference type="EMBL" id="MCC2150234.1"/>
    </source>
</evidence>
<feature type="domain" description="THIF-type NAD/FAD binding fold" evidence="1">
    <location>
        <begin position="11"/>
        <end position="246"/>
    </location>
</feature>
<dbReference type="PANTHER" id="PTHR43267:SF1">
    <property type="entry name" value="TRNA THREONYLCARBAMOYLADENOSINE DEHYDRATASE"/>
    <property type="match status" value="1"/>
</dbReference>
<dbReference type="CDD" id="cd00755">
    <property type="entry name" value="YgdL_like"/>
    <property type="match status" value="1"/>
</dbReference>